<feature type="compositionally biased region" description="Polar residues" evidence="1">
    <location>
        <begin position="1"/>
        <end position="10"/>
    </location>
</feature>
<evidence type="ECO:0000313" key="2">
    <source>
        <dbReference type="EMBL" id="OPJ66773.1"/>
    </source>
</evidence>
<dbReference type="EMBL" id="LSYS01009367">
    <property type="protein sequence ID" value="OPJ66773.1"/>
    <property type="molecule type" value="Genomic_DNA"/>
</dbReference>
<proteinExistence type="predicted"/>
<feature type="region of interest" description="Disordered" evidence="1">
    <location>
        <begin position="1"/>
        <end position="71"/>
    </location>
</feature>
<evidence type="ECO:0000256" key="1">
    <source>
        <dbReference type="SAM" id="MobiDB-lite"/>
    </source>
</evidence>
<name>A0A1V4J3I2_PATFA</name>
<feature type="compositionally biased region" description="Basic residues" evidence="1">
    <location>
        <begin position="13"/>
        <end position="24"/>
    </location>
</feature>
<accession>A0A1V4J3I2</accession>
<keyword evidence="3" id="KW-1185">Reference proteome</keyword>
<evidence type="ECO:0000313" key="3">
    <source>
        <dbReference type="Proteomes" id="UP000190648"/>
    </source>
</evidence>
<reference evidence="2 3" key="1">
    <citation type="submission" date="2016-02" db="EMBL/GenBank/DDBJ databases">
        <title>Band-tailed pigeon sequencing and assembly.</title>
        <authorList>
            <person name="Soares A.E."/>
            <person name="Novak B.J."/>
            <person name="Rice E.S."/>
            <person name="O'Connell B."/>
            <person name="Chang D."/>
            <person name="Weber S."/>
            <person name="Shapiro B."/>
        </authorList>
    </citation>
    <scope>NUCLEOTIDE SEQUENCE [LARGE SCALE GENOMIC DNA]</scope>
    <source>
        <strain evidence="2">BTP2013</strain>
        <tissue evidence="2">Blood</tissue>
    </source>
</reference>
<dbReference type="AlphaFoldDB" id="A0A1V4J3I2"/>
<comment type="caution">
    <text evidence="2">The sequence shown here is derived from an EMBL/GenBank/DDBJ whole genome shotgun (WGS) entry which is preliminary data.</text>
</comment>
<gene>
    <name evidence="2" type="ORF">AV530_016762</name>
</gene>
<protein>
    <submittedName>
        <fullName evidence="2">Uncharacterized protein</fullName>
    </submittedName>
</protein>
<organism evidence="2 3">
    <name type="scientific">Patagioenas fasciata monilis</name>
    <dbReference type="NCBI Taxonomy" id="372326"/>
    <lineage>
        <taxon>Eukaryota</taxon>
        <taxon>Metazoa</taxon>
        <taxon>Chordata</taxon>
        <taxon>Craniata</taxon>
        <taxon>Vertebrata</taxon>
        <taxon>Euteleostomi</taxon>
        <taxon>Archelosauria</taxon>
        <taxon>Archosauria</taxon>
        <taxon>Dinosauria</taxon>
        <taxon>Saurischia</taxon>
        <taxon>Theropoda</taxon>
        <taxon>Coelurosauria</taxon>
        <taxon>Aves</taxon>
        <taxon>Neognathae</taxon>
        <taxon>Neoaves</taxon>
        <taxon>Columbimorphae</taxon>
        <taxon>Columbiformes</taxon>
        <taxon>Columbidae</taxon>
        <taxon>Patagioenas</taxon>
    </lineage>
</organism>
<sequence>MSASKNSDSSHGVRVKQGTKKHQHRENIMFPEQPQATDSSGVALHGLPGLLGEGRGEPPPRSTLTWPGQQPRSRVKLYGHGLRYMEFFPLWKIWTKITPAEFCPE</sequence>
<feature type="compositionally biased region" description="Polar residues" evidence="1">
    <location>
        <begin position="62"/>
        <end position="71"/>
    </location>
</feature>
<dbReference type="Proteomes" id="UP000190648">
    <property type="component" value="Unassembled WGS sequence"/>
</dbReference>